<keyword evidence="1" id="KW-0677">Repeat</keyword>
<keyword evidence="2" id="KW-0040">ANK repeat</keyword>
<dbReference type="PROSITE" id="PS50297">
    <property type="entry name" value="ANK_REP_REGION"/>
    <property type="match status" value="2"/>
</dbReference>
<sequence length="394" mass="43997">MLFAMSFRTTSKPFKPELIDIVFEFPLTTLINGNLTDRKIDEHTSVSESEPESRVILEEFRELTKRSDDAKCQQFVIAHPTIHKMSVSFFSDCTPSYALGMAMNEDHIMTIYELIRQGANPNTIVYNRSILEAVAMMRVPETDQSLTIALLLEQKCDVNLMANYGNTALMTAVIHNRTAAVMQLLTAKADVNITNSLGNTALIEAVRYGDKASVQLLIEHKCDINIMNNDGYTALMEAVKYGNGTPIIQLLIEHKCDINIMNSNGDTALITAIKHHAESTVMQLLDAKADVNICSPLKASFDKSSTSKHFKKYMPQVYKSIGLELMRRGADFVSIIDTSSECYVDIDKGRGPFAKYIHTVYTEQIFAVLCPFFGITYCRGLGDLIAGYLSFYAI</sequence>
<dbReference type="InterPro" id="IPR036770">
    <property type="entry name" value="Ankyrin_rpt-contain_sf"/>
</dbReference>
<dbReference type="PANTHER" id="PTHR24173:SF74">
    <property type="entry name" value="ANKYRIN REPEAT DOMAIN-CONTAINING PROTEIN 16"/>
    <property type="match status" value="1"/>
</dbReference>
<dbReference type="PANTHER" id="PTHR24173">
    <property type="entry name" value="ANKYRIN REPEAT CONTAINING"/>
    <property type="match status" value="1"/>
</dbReference>
<dbReference type="InterPro" id="IPR002110">
    <property type="entry name" value="Ankyrin_rpt"/>
</dbReference>
<dbReference type="Gene3D" id="1.25.40.20">
    <property type="entry name" value="Ankyrin repeat-containing domain"/>
    <property type="match status" value="2"/>
</dbReference>
<dbReference type="SUPFAM" id="SSF48403">
    <property type="entry name" value="Ankyrin repeat"/>
    <property type="match status" value="1"/>
</dbReference>
<dbReference type="EMBL" id="MK072156">
    <property type="protein sequence ID" value="AYV79583.1"/>
    <property type="molecule type" value="Genomic_DNA"/>
</dbReference>
<evidence type="ECO:0000313" key="3">
    <source>
        <dbReference type="EMBL" id="AYV79583.1"/>
    </source>
</evidence>
<organism evidence="3">
    <name type="scientific">Faunusvirus sp</name>
    <dbReference type="NCBI Taxonomy" id="2487766"/>
    <lineage>
        <taxon>Viruses</taxon>
        <taxon>Varidnaviria</taxon>
        <taxon>Bamfordvirae</taxon>
        <taxon>Nucleocytoviricota</taxon>
        <taxon>Megaviricetes</taxon>
        <taxon>Imitervirales</taxon>
        <taxon>Mimiviridae</taxon>
    </lineage>
</organism>
<accession>A0A3G5A147</accession>
<dbReference type="Pfam" id="PF12796">
    <property type="entry name" value="Ank_2"/>
    <property type="match status" value="2"/>
</dbReference>
<evidence type="ECO:0000256" key="1">
    <source>
        <dbReference type="ARBA" id="ARBA00022737"/>
    </source>
</evidence>
<dbReference type="SMART" id="SM00248">
    <property type="entry name" value="ANK"/>
    <property type="match status" value="6"/>
</dbReference>
<protein>
    <submittedName>
        <fullName evidence="3">Uncharacterized protein</fullName>
    </submittedName>
</protein>
<dbReference type="PROSITE" id="PS50088">
    <property type="entry name" value="ANK_REPEAT"/>
    <property type="match status" value="3"/>
</dbReference>
<name>A0A3G5A147_9VIRU</name>
<proteinExistence type="predicted"/>
<gene>
    <name evidence="3" type="ORF">Faunusvirus25_1</name>
</gene>
<evidence type="ECO:0000256" key="2">
    <source>
        <dbReference type="ARBA" id="ARBA00023043"/>
    </source>
</evidence>
<reference evidence="3" key="1">
    <citation type="submission" date="2018-10" db="EMBL/GenBank/DDBJ databases">
        <title>Hidden diversity of soil giant viruses.</title>
        <authorList>
            <person name="Schulz F."/>
            <person name="Alteio L."/>
            <person name="Goudeau D."/>
            <person name="Ryan E.M."/>
            <person name="Malmstrom R.R."/>
            <person name="Blanchard J."/>
            <person name="Woyke T."/>
        </authorList>
    </citation>
    <scope>NUCLEOTIDE SEQUENCE</scope>
    <source>
        <strain evidence="3">FNV1</strain>
    </source>
</reference>